<sequence length="160" mass="18863">MKPILFFSRELYFFFRIDSNLVIYDASFLPFSKKFLSKIHHQTIPVSKNVSERYCLEKTMLILNLKNSILLLPLNKVFTLYRETVQFFTTYNNKIYNNIIKMVNCNFLLKGGNGKMRICHSVKGAIVFYDEKEENKKEAVEMGVGMLSIYSPEEIIREFM</sequence>
<organism evidence="1 2">
    <name type="scientific">Methanophagales virus GBV301</name>
    <dbReference type="NCBI Taxonomy" id="2999280"/>
    <lineage>
        <taxon>Viruses</taxon>
        <taxon>Duplodnaviria</taxon>
        <taxon>Heunggongvirae</taxon>
        <taxon>Uroviricota</taxon>
        <taxon>Caudoviricetes</taxon>
        <taxon>Nakonvirales</taxon>
        <taxon>Ekchuahviridae</taxon>
        <taxon>Kukulkanvirus</taxon>
        <taxon>Kukulkanvirus guaymasense</taxon>
    </lineage>
</organism>
<evidence type="ECO:0000313" key="1">
    <source>
        <dbReference type="EMBL" id="WAE39460.1"/>
    </source>
</evidence>
<gene>
    <name evidence="1" type="ORF">LDLAKGPJ_00036</name>
</gene>
<proteinExistence type="predicted"/>
<keyword evidence="2" id="KW-1185">Reference proteome</keyword>
<evidence type="ECO:0000313" key="2">
    <source>
        <dbReference type="Proteomes" id="UP001156259"/>
    </source>
</evidence>
<protein>
    <submittedName>
        <fullName evidence="1">Uncharacterized protein</fullName>
    </submittedName>
</protein>
<reference evidence="1 2" key="1">
    <citation type="submission" date="2022-10" db="EMBL/GenBank/DDBJ databases">
        <title>Evolutionary Diversification of Methanotrophic Ca. Methanophagales (ANME-1) and Their Expansive Virome.</title>
        <authorList>
            <person name="Laso-Perez R."/>
            <person name="Wu F."/>
            <person name="Cremiere A."/>
            <person name="Speth D.R."/>
            <person name="Magyar J.S."/>
            <person name="Krupovic M."/>
            <person name="Orphan V.J."/>
        </authorList>
    </citation>
    <scope>NUCLEOTIDE SEQUENCE [LARGE SCALE GENOMIC DNA]</scope>
</reference>
<dbReference type="Proteomes" id="UP001156259">
    <property type="component" value="Segment"/>
</dbReference>
<accession>A0A9E9A8D0</accession>
<name>A0A9E9A8D0_9CAUD</name>
<dbReference type="EMBL" id="OP880252">
    <property type="protein sequence ID" value="WAE39460.1"/>
    <property type="molecule type" value="Genomic_DNA"/>
</dbReference>